<dbReference type="Proteomes" id="UP001642540">
    <property type="component" value="Unassembled WGS sequence"/>
</dbReference>
<feature type="compositionally biased region" description="Basic and acidic residues" evidence="1">
    <location>
        <begin position="312"/>
        <end position="330"/>
    </location>
</feature>
<evidence type="ECO:0000256" key="1">
    <source>
        <dbReference type="SAM" id="MobiDB-lite"/>
    </source>
</evidence>
<feature type="compositionally biased region" description="Polar residues" evidence="1">
    <location>
        <begin position="134"/>
        <end position="158"/>
    </location>
</feature>
<protein>
    <submittedName>
        <fullName evidence="2">Uncharacterized protein</fullName>
    </submittedName>
</protein>
<comment type="caution">
    <text evidence="2">The sequence shown here is derived from an EMBL/GenBank/DDBJ whole genome shotgun (WGS) entry which is preliminary data.</text>
</comment>
<feature type="compositionally biased region" description="Low complexity" evidence="1">
    <location>
        <begin position="340"/>
        <end position="349"/>
    </location>
</feature>
<name>A0ABP1RY07_9HEXA</name>
<feature type="region of interest" description="Disordered" evidence="1">
    <location>
        <begin position="176"/>
        <end position="227"/>
    </location>
</feature>
<proteinExistence type="predicted"/>
<feature type="compositionally biased region" description="Basic residues" evidence="1">
    <location>
        <begin position="82"/>
        <end position="99"/>
    </location>
</feature>
<dbReference type="EMBL" id="CAXLJM020000124">
    <property type="protein sequence ID" value="CAL8138786.1"/>
    <property type="molecule type" value="Genomic_DNA"/>
</dbReference>
<feature type="compositionally biased region" description="Polar residues" evidence="1">
    <location>
        <begin position="176"/>
        <end position="196"/>
    </location>
</feature>
<evidence type="ECO:0000313" key="2">
    <source>
        <dbReference type="EMBL" id="CAL8138786.1"/>
    </source>
</evidence>
<feature type="compositionally biased region" description="Low complexity" evidence="1">
    <location>
        <begin position="361"/>
        <end position="371"/>
    </location>
</feature>
<reference evidence="2 3" key="1">
    <citation type="submission" date="2024-08" db="EMBL/GenBank/DDBJ databases">
        <authorList>
            <person name="Cucini C."/>
            <person name="Frati F."/>
        </authorList>
    </citation>
    <scope>NUCLEOTIDE SEQUENCE [LARGE SCALE GENOMIC DNA]</scope>
</reference>
<feature type="compositionally biased region" description="Polar residues" evidence="1">
    <location>
        <begin position="294"/>
        <end position="310"/>
    </location>
</feature>
<accession>A0ABP1RY07</accession>
<gene>
    <name evidence="2" type="ORF">ODALV1_LOCUS27531</name>
</gene>
<feature type="region of interest" description="Disordered" evidence="1">
    <location>
        <begin position="244"/>
        <end position="376"/>
    </location>
</feature>
<keyword evidence="3" id="KW-1185">Reference proteome</keyword>
<organism evidence="2 3">
    <name type="scientific">Orchesella dallaii</name>
    <dbReference type="NCBI Taxonomy" id="48710"/>
    <lineage>
        <taxon>Eukaryota</taxon>
        <taxon>Metazoa</taxon>
        <taxon>Ecdysozoa</taxon>
        <taxon>Arthropoda</taxon>
        <taxon>Hexapoda</taxon>
        <taxon>Collembola</taxon>
        <taxon>Entomobryomorpha</taxon>
        <taxon>Entomobryoidea</taxon>
        <taxon>Orchesellidae</taxon>
        <taxon>Orchesellinae</taxon>
        <taxon>Orchesella</taxon>
    </lineage>
</organism>
<evidence type="ECO:0000313" key="3">
    <source>
        <dbReference type="Proteomes" id="UP001642540"/>
    </source>
</evidence>
<feature type="region of interest" description="Disordered" evidence="1">
    <location>
        <begin position="76"/>
        <end position="159"/>
    </location>
</feature>
<feature type="compositionally biased region" description="Low complexity" evidence="1">
    <location>
        <begin position="250"/>
        <end position="263"/>
    </location>
</feature>
<sequence>MGAQPTRLQKTSLESQEPEMLQKDSLDLIYIDDFFDDPRYLKALDKHNRKVKVQQTKAMKRVANQTKSRLKMFQAMSDSFLTKKRRTPKSSRSRSHSPKRPATYSISKKPPPKTPPKTPPATSSKSAVSVVRKNASSTKTTAPSQTRSVTASKPSSGGRQVYAAAVPPAAIPVKSSTTASKQVGPSINSFPSTPSSKIPIRSIRAVPPVPPNSKTVTAIPPSDKKNQASSSCFGNFFHSPPSVTSDDVARAAAPKSKTATKTATGDHPQGHGKHHVLPPLPLQPAAQLRKPRSAFTNSSVGTGRSSTNPPHRSYDDIAMRKVKPTPESKTRPTSLNRNWAPSSSAAAAPTKRPVTTVISRASQGSSAADSNSSRKKKLVVRGLQHYVNTHRRSGPSLWDKEFPHKSKFHPDNYIYEHEGPRCPPRPCSAMAKCRKHGGRCDVCGIFTCDLCQRCRKCELDCCCPKAPPCPNPMNMYSEMFGDGWKKTCKVITDLTEKDKSNPVGGNANKRRQVCQSLNNQEKNQGCYQPHQIDVLNPYGLSCEPNQHQFPMPGPYGPFCPPPMLPYMPSMTYMPMPVPMMPPPMPFYPPPYDPYMCPSPYPPSDSFIPSQNYQ</sequence>